<comment type="caution">
    <text evidence="2">The sequence shown here is derived from an EMBL/GenBank/DDBJ whole genome shotgun (WGS) entry which is preliminary data.</text>
</comment>
<dbReference type="Pfam" id="PF01814">
    <property type="entry name" value="Hemerythrin"/>
    <property type="match status" value="1"/>
</dbReference>
<evidence type="ECO:0000259" key="1">
    <source>
        <dbReference type="Pfam" id="PF01814"/>
    </source>
</evidence>
<reference evidence="2 3" key="1">
    <citation type="submission" date="2019-11" db="EMBL/GenBank/DDBJ databases">
        <authorList>
            <person name="Cao P."/>
        </authorList>
    </citation>
    <scope>NUCLEOTIDE SEQUENCE [LARGE SCALE GENOMIC DNA]</scope>
    <source>
        <strain evidence="2 3">NEAU-AAG5</strain>
    </source>
</reference>
<evidence type="ECO:0000313" key="3">
    <source>
        <dbReference type="Proteomes" id="UP000432015"/>
    </source>
</evidence>
<gene>
    <name evidence="2" type="ORF">GNZ18_00885</name>
</gene>
<organism evidence="2 3">
    <name type="scientific">Actinomadura litoris</name>
    <dbReference type="NCBI Taxonomy" id="2678616"/>
    <lineage>
        <taxon>Bacteria</taxon>
        <taxon>Bacillati</taxon>
        <taxon>Actinomycetota</taxon>
        <taxon>Actinomycetes</taxon>
        <taxon>Streptosporangiales</taxon>
        <taxon>Thermomonosporaceae</taxon>
        <taxon>Actinomadura</taxon>
    </lineage>
</organism>
<dbReference type="CDD" id="cd12108">
    <property type="entry name" value="Hr-like"/>
    <property type="match status" value="1"/>
</dbReference>
<dbReference type="Proteomes" id="UP000432015">
    <property type="component" value="Unassembled WGS sequence"/>
</dbReference>
<protein>
    <submittedName>
        <fullName evidence="2">Hemerythrin domain-containing protein</fullName>
    </submittedName>
</protein>
<dbReference type="Gene3D" id="1.20.120.520">
    <property type="entry name" value="nmb1532 protein domain like"/>
    <property type="match status" value="1"/>
</dbReference>
<accession>A0A7K1KSK3</accession>
<dbReference type="RefSeq" id="WP_156214148.1">
    <property type="nucleotide sequence ID" value="NZ_WOFH01000001.1"/>
</dbReference>
<sequence length="219" mass="24374">MEAPDRLLAMNAAHAAFRRDLDRLATAAGRADLADPRRRAALLAGWRTFKTQMRKHHQGEDDHIWPRLRERLSGSENALSVLAEMDAEHARLDTLLKAVDDTLETPGQNGVTGGSAPAGRAEVEGAVRELHEALSAHLGHEERDALPLIGMALSDAEWDDVMDAIRASADLAFVAEYLPWLADGATGEELERIETIVPPPFRAVYRQEWRPDYARTDRW</sequence>
<name>A0A7K1KSK3_9ACTN</name>
<dbReference type="EMBL" id="WOFH01000001">
    <property type="protein sequence ID" value="MUN35164.1"/>
    <property type="molecule type" value="Genomic_DNA"/>
</dbReference>
<dbReference type="AlphaFoldDB" id="A0A7K1KSK3"/>
<dbReference type="InterPro" id="IPR012312">
    <property type="entry name" value="Hemerythrin-like"/>
</dbReference>
<keyword evidence="3" id="KW-1185">Reference proteome</keyword>
<proteinExistence type="predicted"/>
<evidence type="ECO:0000313" key="2">
    <source>
        <dbReference type="EMBL" id="MUN35164.1"/>
    </source>
</evidence>
<feature type="domain" description="Hemerythrin-like" evidence="1">
    <location>
        <begin position="10"/>
        <end position="149"/>
    </location>
</feature>